<evidence type="ECO:0000313" key="10">
    <source>
        <dbReference type="EMBL" id="VAW27632.1"/>
    </source>
</evidence>
<dbReference type="Pfam" id="PF18074">
    <property type="entry name" value="PriA_C"/>
    <property type="match status" value="1"/>
</dbReference>
<evidence type="ECO:0000256" key="3">
    <source>
        <dbReference type="ARBA" id="ARBA00022723"/>
    </source>
</evidence>
<dbReference type="NCBIfam" id="TIGR00595">
    <property type="entry name" value="priA"/>
    <property type="match status" value="1"/>
</dbReference>
<dbReference type="PROSITE" id="PS51194">
    <property type="entry name" value="HELICASE_CTER"/>
    <property type="match status" value="1"/>
</dbReference>
<evidence type="ECO:0000256" key="4">
    <source>
        <dbReference type="ARBA" id="ARBA00022741"/>
    </source>
</evidence>
<dbReference type="InterPro" id="IPR027417">
    <property type="entry name" value="P-loop_NTPase"/>
</dbReference>
<organism evidence="10">
    <name type="scientific">hydrothermal vent metagenome</name>
    <dbReference type="NCBI Taxonomy" id="652676"/>
    <lineage>
        <taxon>unclassified sequences</taxon>
        <taxon>metagenomes</taxon>
        <taxon>ecological metagenomes</taxon>
    </lineage>
</organism>
<dbReference type="InterPro" id="IPR040498">
    <property type="entry name" value="PriA_CRR"/>
</dbReference>
<evidence type="ECO:0000256" key="2">
    <source>
        <dbReference type="ARBA" id="ARBA00022705"/>
    </source>
</evidence>
<dbReference type="CDD" id="cd18804">
    <property type="entry name" value="SF2_C_priA"/>
    <property type="match status" value="1"/>
</dbReference>
<keyword evidence="7" id="KW-0238">DNA-binding</keyword>
<keyword evidence="10" id="KW-0378">Hydrolase</keyword>
<dbReference type="Gene3D" id="3.40.50.300">
    <property type="entry name" value="P-loop containing nucleotide triphosphate hydrolases"/>
    <property type="match status" value="2"/>
</dbReference>
<dbReference type="GO" id="GO:0006310">
    <property type="term" value="P:DNA recombination"/>
    <property type="evidence" value="ECO:0007669"/>
    <property type="project" value="InterPro"/>
</dbReference>
<protein>
    <submittedName>
        <fullName evidence="10">Helicase PriA essential for oriC/DnaA-independent DNA replication</fullName>
    </submittedName>
</protein>
<evidence type="ECO:0000256" key="5">
    <source>
        <dbReference type="ARBA" id="ARBA00022833"/>
    </source>
</evidence>
<evidence type="ECO:0000256" key="7">
    <source>
        <dbReference type="ARBA" id="ARBA00023125"/>
    </source>
</evidence>
<dbReference type="GO" id="GO:1990077">
    <property type="term" value="C:primosome complex"/>
    <property type="evidence" value="ECO:0007669"/>
    <property type="project" value="UniProtKB-KW"/>
</dbReference>
<dbReference type="GO" id="GO:0006302">
    <property type="term" value="P:double-strand break repair"/>
    <property type="evidence" value="ECO:0007669"/>
    <property type="project" value="InterPro"/>
</dbReference>
<dbReference type="GO" id="GO:0043138">
    <property type="term" value="F:3'-5' DNA helicase activity"/>
    <property type="evidence" value="ECO:0007669"/>
    <property type="project" value="TreeGrafter"/>
</dbReference>
<dbReference type="InterPro" id="IPR014001">
    <property type="entry name" value="Helicase_ATP-bd"/>
</dbReference>
<keyword evidence="1" id="KW-0639">Primosome</keyword>
<dbReference type="InterPro" id="IPR005259">
    <property type="entry name" value="PriA"/>
</dbReference>
<dbReference type="PROSITE" id="PS51192">
    <property type="entry name" value="HELICASE_ATP_BIND_1"/>
    <property type="match status" value="1"/>
</dbReference>
<evidence type="ECO:0000259" key="8">
    <source>
        <dbReference type="PROSITE" id="PS51192"/>
    </source>
</evidence>
<keyword evidence="5" id="KW-0862">Zinc</keyword>
<accession>A0A3B0UMK6</accession>
<dbReference type="SMART" id="SM00490">
    <property type="entry name" value="HELICc"/>
    <property type="match status" value="1"/>
</dbReference>
<dbReference type="GO" id="GO:0006269">
    <property type="term" value="P:DNA replication, synthesis of primer"/>
    <property type="evidence" value="ECO:0007669"/>
    <property type="project" value="UniProtKB-KW"/>
</dbReference>
<evidence type="ECO:0000256" key="1">
    <source>
        <dbReference type="ARBA" id="ARBA00022515"/>
    </source>
</evidence>
<dbReference type="PANTHER" id="PTHR30580">
    <property type="entry name" value="PRIMOSOMAL PROTEIN N"/>
    <property type="match status" value="1"/>
</dbReference>
<reference evidence="10" key="1">
    <citation type="submission" date="2018-06" db="EMBL/GenBank/DDBJ databases">
        <authorList>
            <person name="Zhirakovskaya E."/>
        </authorList>
    </citation>
    <scope>NUCLEOTIDE SEQUENCE</scope>
</reference>
<evidence type="ECO:0000259" key="9">
    <source>
        <dbReference type="PROSITE" id="PS51194"/>
    </source>
</evidence>
<dbReference type="GO" id="GO:0006270">
    <property type="term" value="P:DNA replication initiation"/>
    <property type="evidence" value="ECO:0007669"/>
    <property type="project" value="TreeGrafter"/>
</dbReference>
<feature type="non-terminal residue" evidence="10">
    <location>
        <position position="1"/>
    </location>
</feature>
<gene>
    <name evidence="10" type="ORF">MNBD_BACTEROID06-393</name>
</gene>
<proteinExistence type="predicted"/>
<feature type="domain" description="Helicase C-terminal" evidence="9">
    <location>
        <begin position="205"/>
        <end position="362"/>
    </location>
</feature>
<keyword evidence="4" id="KW-0547">Nucleotide-binding</keyword>
<dbReference type="InterPro" id="IPR001650">
    <property type="entry name" value="Helicase_C-like"/>
</dbReference>
<dbReference type="GO" id="GO:0046872">
    <property type="term" value="F:metal ion binding"/>
    <property type="evidence" value="ECO:0007669"/>
    <property type="project" value="UniProtKB-KW"/>
</dbReference>
<dbReference type="EMBL" id="UOES01000274">
    <property type="protein sequence ID" value="VAW27632.1"/>
    <property type="molecule type" value="Genomic_DNA"/>
</dbReference>
<dbReference type="GO" id="GO:0005524">
    <property type="term" value="F:ATP binding"/>
    <property type="evidence" value="ECO:0007669"/>
    <property type="project" value="UniProtKB-KW"/>
</dbReference>
<dbReference type="Pfam" id="PF00271">
    <property type="entry name" value="Helicase_C"/>
    <property type="match status" value="1"/>
</dbReference>
<keyword evidence="6" id="KW-0067">ATP-binding</keyword>
<dbReference type="AlphaFoldDB" id="A0A3B0UMK6"/>
<dbReference type="InterPro" id="IPR041236">
    <property type="entry name" value="PriA_C"/>
</dbReference>
<sequence>KVGVYHSRFSDNERVEVWQGIMQGKYNIVIGVRSSLFLPFDNLGLVIIDEEHEPSYKQMDPSPRYHARDSALMLAHIHHAKVLMGSGTPSIESYYQTQQGKYGLVSISKRFGKSILPNITIADTAREQKKKTMKGYISNQLFEAIKQTLNTDKQVIIFQNRRGYAPYLSCTICGWTPHCHHCDVSLTYHLYKNELRCHYCGHSEALPVACEECGSTDIKTNNYGTEQLEESLQLLFPASKVARMDQDTTRGKYSFDKLIDDFSNKRIDILVGTQMVAKGLDFENVQLVGIFDIDRMIHFPDFRSAERTFNLATQVAGRAGRRKEQGEVIIQSINPSQDLIKFIAAQDYSTFYTTEIKERELFNYPPFVRIIKLTIRHRDAKITEDASYALVNMLKQNITQQKVYGPIQPIISKLRNKYLYEIIIKINRSESHLNKVKINIWKCSQQVILKQAFRGVQILFNVDPV</sequence>
<keyword evidence="3" id="KW-0479">Metal-binding</keyword>
<evidence type="ECO:0000256" key="6">
    <source>
        <dbReference type="ARBA" id="ARBA00022840"/>
    </source>
</evidence>
<keyword evidence="2" id="KW-0235">DNA replication</keyword>
<name>A0A3B0UMK6_9ZZZZ</name>
<feature type="domain" description="Helicase ATP-binding" evidence="8">
    <location>
        <begin position="1"/>
        <end position="107"/>
    </location>
</feature>
<dbReference type="PANTHER" id="PTHR30580:SF0">
    <property type="entry name" value="PRIMOSOMAL PROTEIN N"/>
    <property type="match status" value="1"/>
</dbReference>
<dbReference type="Pfam" id="PF18319">
    <property type="entry name" value="Zn_ribbon_PriA"/>
    <property type="match status" value="1"/>
</dbReference>
<keyword evidence="10" id="KW-0347">Helicase</keyword>
<dbReference type="GO" id="GO:0003677">
    <property type="term" value="F:DNA binding"/>
    <property type="evidence" value="ECO:0007669"/>
    <property type="project" value="UniProtKB-KW"/>
</dbReference>
<dbReference type="SUPFAM" id="SSF52540">
    <property type="entry name" value="P-loop containing nucleoside triphosphate hydrolases"/>
    <property type="match status" value="1"/>
</dbReference>